<protein>
    <submittedName>
        <fullName evidence="1">Uncharacterized protein</fullName>
    </submittedName>
</protein>
<gene>
    <name evidence="1" type="ORF">CISIN_1g047380mg</name>
</gene>
<organism evidence="1 2">
    <name type="scientific">Citrus sinensis</name>
    <name type="common">Sweet orange</name>
    <name type="synonym">Citrus aurantium var. sinensis</name>
    <dbReference type="NCBI Taxonomy" id="2711"/>
    <lineage>
        <taxon>Eukaryota</taxon>
        <taxon>Viridiplantae</taxon>
        <taxon>Streptophyta</taxon>
        <taxon>Embryophyta</taxon>
        <taxon>Tracheophyta</taxon>
        <taxon>Spermatophyta</taxon>
        <taxon>Magnoliopsida</taxon>
        <taxon>eudicotyledons</taxon>
        <taxon>Gunneridae</taxon>
        <taxon>Pentapetalae</taxon>
        <taxon>rosids</taxon>
        <taxon>malvids</taxon>
        <taxon>Sapindales</taxon>
        <taxon>Rutaceae</taxon>
        <taxon>Aurantioideae</taxon>
        <taxon>Citrus</taxon>
    </lineage>
</organism>
<accession>A0A067DT39</accession>
<sequence>LIIISEEKAYYSDIREVSCGGLFDGLQQAACGDTDDCNSTPEAADLAAKLDEETIDARISARSTLLPSGSLLTLTRYTCSRNPATRCLTITAGLRRSISHKHWSPSFWCWVT</sequence>
<dbReference type="AlphaFoldDB" id="A0A067DT39"/>
<feature type="non-terminal residue" evidence="1">
    <location>
        <position position="1"/>
    </location>
</feature>
<evidence type="ECO:0000313" key="1">
    <source>
        <dbReference type="EMBL" id="KDO42172.1"/>
    </source>
</evidence>
<proteinExistence type="predicted"/>
<reference evidence="1 2" key="1">
    <citation type="submission" date="2014-04" db="EMBL/GenBank/DDBJ databases">
        <authorList>
            <consortium name="International Citrus Genome Consortium"/>
            <person name="Gmitter F."/>
            <person name="Chen C."/>
            <person name="Farmerie W."/>
            <person name="Harkins T."/>
            <person name="Desany B."/>
            <person name="Mohiuddin M."/>
            <person name="Kodira C."/>
            <person name="Borodovsky M."/>
            <person name="Lomsadze A."/>
            <person name="Burns P."/>
            <person name="Jenkins J."/>
            <person name="Prochnik S."/>
            <person name="Shu S."/>
            <person name="Chapman J."/>
            <person name="Pitluck S."/>
            <person name="Schmutz J."/>
            <person name="Rokhsar D."/>
        </authorList>
    </citation>
    <scope>NUCLEOTIDE SEQUENCE</scope>
</reference>
<dbReference type="Proteomes" id="UP000027120">
    <property type="component" value="Unassembled WGS sequence"/>
</dbReference>
<feature type="non-terminal residue" evidence="1">
    <location>
        <position position="112"/>
    </location>
</feature>
<name>A0A067DT39_CITSI</name>
<evidence type="ECO:0000313" key="2">
    <source>
        <dbReference type="Proteomes" id="UP000027120"/>
    </source>
</evidence>
<dbReference type="EMBL" id="KK785511">
    <property type="protein sequence ID" value="KDO42172.1"/>
    <property type="molecule type" value="Genomic_DNA"/>
</dbReference>
<keyword evidence="2" id="KW-1185">Reference proteome</keyword>